<gene>
    <name evidence="8" type="ORF">NEOLEDRAFT_1152097</name>
</gene>
<keyword evidence="4" id="KW-0479">Metal-binding</keyword>
<dbReference type="EMBL" id="KV425646">
    <property type="protein sequence ID" value="KZT19227.1"/>
    <property type="molecule type" value="Genomic_DNA"/>
</dbReference>
<reference evidence="8 9" key="1">
    <citation type="journal article" date="2016" name="Mol. Biol. Evol.">
        <title>Comparative Genomics of Early-Diverging Mushroom-Forming Fungi Provides Insights into the Origins of Lignocellulose Decay Capabilities.</title>
        <authorList>
            <person name="Nagy L.G."/>
            <person name="Riley R."/>
            <person name="Tritt A."/>
            <person name="Adam C."/>
            <person name="Daum C."/>
            <person name="Floudas D."/>
            <person name="Sun H."/>
            <person name="Yadav J.S."/>
            <person name="Pangilinan J."/>
            <person name="Larsson K.H."/>
            <person name="Matsuura K."/>
            <person name="Barry K."/>
            <person name="Labutti K."/>
            <person name="Kuo R."/>
            <person name="Ohm R.A."/>
            <person name="Bhattacharya S.S."/>
            <person name="Shirouzu T."/>
            <person name="Yoshinaga Y."/>
            <person name="Martin F.M."/>
            <person name="Grigoriev I.V."/>
            <person name="Hibbett D.S."/>
        </authorList>
    </citation>
    <scope>NUCLEOTIDE SEQUENCE [LARGE SCALE GENOMIC DNA]</scope>
    <source>
        <strain evidence="8 9">HHB14362 ss-1</strain>
    </source>
</reference>
<accession>A0A165N659</accession>
<dbReference type="GO" id="GO:0020037">
    <property type="term" value="F:heme binding"/>
    <property type="evidence" value="ECO:0007669"/>
    <property type="project" value="InterPro"/>
</dbReference>
<dbReference type="GO" id="GO:0005506">
    <property type="term" value="F:iron ion binding"/>
    <property type="evidence" value="ECO:0007669"/>
    <property type="project" value="InterPro"/>
</dbReference>
<comment type="cofactor">
    <cofactor evidence="1">
        <name>heme</name>
        <dbReference type="ChEBI" id="CHEBI:30413"/>
    </cofactor>
</comment>
<dbReference type="AlphaFoldDB" id="A0A165N659"/>
<evidence type="ECO:0000256" key="2">
    <source>
        <dbReference type="ARBA" id="ARBA00010617"/>
    </source>
</evidence>
<evidence type="ECO:0000313" key="9">
    <source>
        <dbReference type="Proteomes" id="UP000076761"/>
    </source>
</evidence>
<dbReference type="Gene3D" id="1.10.630.10">
    <property type="entry name" value="Cytochrome P450"/>
    <property type="match status" value="1"/>
</dbReference>
<dbReference type="InterPro" id="IPR036396">
    <property type="entry name" value="Cyt_P450_sf"/>
</dbReference>
<protein>
    <submittedName>
        <fullName evidence="8">Cytochrome P450</fullName>
    </submittedName>
</protein>
<keyword evidence="9" id="KW-1185">Reference proteome</keyword>
<dbReference type="Pfam" id="PF00067">
    <property type="entry name" value="p450"/>
    <property type="match status" value="1"/>
</dbReference>
<evidence type="ECO:0000256" key="5">
    <source>
        <dbReference type="ARBA" id="ARBA00023002"/>
    </source>
</evidence>
<evidence type="ECO:0000256" key="6">
    <source>
        <dbReference type="ARBA" id="ARBA00023004"/>
    </source>
</evidence>
<keyword evidence="5" id="KW-0560">Oxidoreductase</keyword>
<keyword evidence="7" id="KW-0503">Monooxygenase</keyword>
<dbReference type="STRING" id="1314782.A0A165N659"/>
<dbReference type="InterPro" id="IPR001128">
    <property type="entry name" value="Cyt_P450"/>
</dbReference>
<dbReference type="PANTHER" id="PTHR46300:SF7">
    <property type="entry name" value="P450, PUTATIVE (EUROFUNG)-RELATED"/>
    <property type="match status" value="1"/>
</dbReference>
<keyword evidence="6" id="KW-0408">Iron</keyword>
<dbReference type="InterPro" id="IPR050364">
    <property type="entry name" value="Cytochrome_P450_fung"/>
</dbReference>
<keyword evidence="3" id="KW-0349">Heme</keyword>
<comment type="similarity">
    <text evidence="2">Belongs to the cytochrome P450 family.</text>
</comment>
<sequence length="368" mass="41458">MTSNTLASFVIDRNHSTIDLLVAVSGVLLYFALKQLTTPHAGQSLPLPPGPPLKPFIGNILSVPRDGQWELFTEYKCQYGELIYLHGLGNKILILNSMEAVNDLLDKRGHIYSHLPVFTMIGELMALEQSMPLLPYGKEWCDHRKLVHAALSPSAIKYHPIQEELAAMMCKDFLDNPEDFFSHVRLTAGQIFLSVTYRLTVGTADDQYITHAEDTMAVIGEATVPGTFLCDLLPIFKYLPSWVPFQQEAKKGKYMIDHLVTMPFNQVKREMLGERQAIILDNAVKYPATEFKLERFLDEPQTVLYPLILCPGKHLGENSVNVLITSILQYFNILPPLNGELAPAFGWHLLRSEAKAELLWCTVVAYDT</sequence>
<dbReference type="GO" id="GO:0004497">
    <property type="term" value="F:monooxygenase activity"/>
    <property type="evidence" value="ECO:0007669"/>
    <property type="project" value="UniProtKB-KW"/>
</dbReference>
<dbReference type="PANTHER" id="PTHR46300">
    <property type="entry name" value="P450, PUTATIVE (EUROFUNG)-RELATED-RELATED"/>
    <property type="match status" value="1"/>
</dbReference>
<proteinExistence type="inferred from homology"/>
<evidence type="ECO:0000256" key="7">
    <source>
        <dbReference type="ARBA" id="ARBA00023033"/>
    </source>
</evidence>
<dbReference type="Proteomes" id="UP000076761">
    <property type="component" value="Unassembled WGS sequence"/>
</dbReference>
<evidence type="ECO:0000313" key="8">
    <source>
        <dbReference type="EMBL" id="KZT19227.1"/>
    </source>
</evidence>
<organism evidence="8 9">
    <name type="scientific">Neolentinus lepideus HHB14362 ss-1</name>
    <dbReference type="NCBI Taxonomy" id="1314782"/>
    <lineage>
        <taxon>Eukaryota</taxon>
        <taxon>Fungi</taxon>
        <taxon>Dikarya</taxon>
        <taxon>Basidiomycota</taxon>
        <taxon>Agaricomycotina</taxon>
        <taxon>Agaricomycetes</taxon>
        <taxon>Gloeophyllales</taxon>
        <taxon>Gloeophyllaceae</taxon>
        <taxon>Neolentinus</taxon>
    </lineage>
</organism>
<evidence type="ECO:0000256" key="3">
    <source>
        <dbReference type="ARBA" id="ARBA00022617"/>
    </source>
</evidence>
<dbReference type="InParanoid" id="A0A165N659"/>
<dbReference type="GO" id="GO:0016705">
    <property type="term" value="F:oxidoreductase activity, acting on paired donors, with incorporation or reduction of molecular oxygen"/>
    <property type="evidence" value="ECO:0007669"/>
    <property type="project" value="InterPro"/>
</dbReference>
<name>A0A165N659_9AGAM</name>
<evidence type="ECO:0000256" key="1">
    <source>
        <dbReference type="ARBA" id="ARBA00001971"/>
    </source>
</evidence>
<dbReference type="SUPFAM" id="SSF48264">
    <property type="entry name" value="Cytochrome P450"/>
    <property type="match status" value="2"/>
</dbReference>
<dbReference type="OrthoDB" id="2789670at2759"/>
<evidence type="ECO:0000256" key="4">
    <source>
        <dbReference type="ARBA" id="ARBA00022723"/>
    </source>
</evidence>